<protein>
    <submittedName>
        <fullName evidence="6">ESX secretion-associated protein EspG</fullName>
    </submittedName>
</protein>
<dbReference type="OrthoDB" id="5175124at2"/>
<comment type="similarity">
    <text evidence="2">Belongs to the EspG family.</text>
</comment>
<evidence type="ECO:0000313" key="7">
    <source>
        <dbReference type="Proteomes" id="UP000294947"/>
    </source>
</evidence>
<comment type="subcellular location">
    <subcellularLocation>
        <location evidence="1">Cytoplasm</location>
    </subcellularLocation>
</comment>
<comment type="caution">
    <text evidence="6">The sequence shown here is derived from an EMBL/GenBank/DDBJ whole genome shotgun (WGS) entry which is preliminary data.</text>
</comment>
<dbReference type="RefSeq" id="WP_132487300.1">
    <property type="nucleotide sequence ID" value="NZ_SMKW01000026.1"/>
</dbReference>
<evidence type="ECO:0000256" key="2">
    <source>
        <dbReference type="ARBA" id="ARBA00006411"/>
    </source>
</evidence>
<keyword evidence="7" id="KW-1185">Reference proteome</keyword>
<dbReference type="InterPro" id="IPR025734">
    <property type="entry name" value="EspG"/>
</dbReference>
<sequence length="263" mass="28904">MIESFTLSAEAADVLGEDLRVDLRQFPFEIPHFAATLDERARLRKDVWGGLEQRRLADRGRAEPEVEQALNLLHRPEIGVAVTSYDGKSDAVYRARVAVAGRAGVLAVQEEQGLRIEFIDVRGLARVCVGLLPEVPAGKLDAGTIAAGGEPKPQPVREAEPDSWLGSAQPGASRRGGGDLRKVEKIMALPTRRVGYFVVTGRDGGGQPVRLPAIGWRDTEEGRYSVTTRRNNDGERWNTFGPADKQRLARYLDEQLAAFRPAR</sequence>
<dbReference type="EMBL" id="SMKW01000026">
    <property type="protein sequence ID" value="TDD49189.1"/>
    <property type="molecule type" value="Genomic_DNA"/>
</dbReference>
<organism evidence="6 7">
    <name type="scientific">Saccharopolyspora elongata</name>
    <dbReference type="NCBI Taxonomy" id="2530387"/>
    <lineage>
        <taxon>Bacteria</taxon>
        <taxon>Bacillati</taxon>
        <taxon>Actinomycetota</taxon>
        <taxon>Actinomycetes</taxon>
        <taxon>Pseudonocardiales</taxon>
        <taxon>Pseudonocardiaceae</taxon>
        <taxon>Saccharopolyspora</taxon>
    </lineage>
</organism>
<evidence type="ECO:0000256" key="4">
    <source>
        <dbReference type="ARBA" id="ARBA00023186"/>
    </source>
</evidence>
<gene>
    <name evidence="6" type="ORF">E1288_20035</name>
</gene>
<feature type="region of interest" description="Disordered" evidence="5">
    <location>
        <begin position="143"/>
        <end position="179"/>
    </location>
</feature>
<evidence type="ECO:0000256" key="5">
    <source>
        <dbReference type="SAM" id="MobiDB-lite"/>
    </source>
</evidence>
<reference evidence="6 7" key="1">
    <citation type="submission" date="2019-03" db="EMBL/GenBank/DDBJ databases">
        <title>Draft genome sequences of novel Actinobacteria.</title>
        <authorList>
            <person name="Sahin N."/>
            <person name="Ay H."/>
            <person name="Saygin H."/>
        </authorList>
    </citation>
    <scope>NUCLEOTIDE SEQUENCE [LARGE SCALE GENOMIC DNA]</scope>
    <source>
        <strain evidence="6 7">7K502</strain>
    </source>
</reference>
<dbReference type="Proteomes" id="UP000294947">
    <property type="component" value="Unassembled WGS sequence"/>
</dbReference>
<evidence type="ECO:0000313" key="6">
    <source>
        <dbReference type="EMBL" id="TDD49189.1"/>
    </source>
</evidence>
<dbReference type="AlphaFoldDB" id="A0A4R4YXP8"/>
<evidence type="ECO:0000256" key="1">
    <source>
        <dbReference type="ARBA" id="ARBA00004496"/>
    </source>
</evidence>
<dbReference type="Pfam" id="PF14011">
    <property type="entry name" value="ESX-1_EspG"/>
    <property type="match status" value="1"/>
</dbReference>
<evidence type="ECO:0000256" key="3">
    <source>
        <dbReference type="ARBA" id="ARBA00022490"/>
    </source>
</evidence>
<name>A0A4R4YXP8_9PSEU</name>
<keyword evidence="4" id="KW-0143">Chaperone</keyword>
<proteinExistence type="inferred from homology"/>
<accession>A0A4R4YXP8</accession>
<keyword evidence="3" id="KW-0963">Cytoplasm</keyword>